<evidence type="ECO:0000259" key="1">
    <source>
        <dbReference type="Pfam" id="PF00248"/>
    </source>
</evidence>
<reference evidence="2" key="1">
    <citation type="journal article" date="2014" name="Front. Microbiol.">
        <title>High frequency of phylogenetically diverse reductive dehalogenase-homologous genes in deep subseafloor sedimentary metagenomes.</title>
        <authorList>
            <person name="Kawai M."/>
            <person name="Futagami T."/>
            <person name="Toyoda A."/>
            <person name="Takaki Y."/>
            <person name="Nishi S."/>
            <person name="Hori S."/>
            <person name="Arai W."/>
            <person name="Tsubouchi T."/>
            <person name="Morono Y."/>
            <person name="Uchiyama I."/>
            <person name="Ito T."/>
            <person name="Fujiyama A."/>
            <person name="Inagaki F."/>
            <person name="Takami H."/>
        </authorList>
    </citation>
    <scope>NUCLEOTIDE SEQUENCE</scope>
    <source>
        <strain evidence="2">Expedition CK06-06</strain>
    </source>
</reference>
<organism evidence="2">
    <name type="scientific">marine sediment metagenome</name>
    <dbReference type="NCBI Taxonomy" id="412755"/>
    <lineage>
        <taxon>unclassified sequences</taxon>
        <taxon>metagenomes</taxon>
        <taxon>ecological metagenomes</taxon>
    </lineage>
</organism>
<dbReference type="PANTHER" id="PTHR43312:SF2">
    <property type="entry name" value="OXIDOREDUCTASE"/>
    <property type="match status" value="1"/>
</dbReference>
<dbReference type="PANTHER" id="PTHR43312">
    <property type="entry name" value="D-THREO-ALDOSE 1-DEHYDROGENASE"/>
    <property type="match status" value="1"/>
</dbReference>
<comment type="caution">
    <text evidence="2">The sequence shown here is derived from an EMBL/GenBank/DDBJ whole genome shotgun (WGS) entry which is preliminary data.</text>
</comment>
<sequence>MQYRKFGKLDWEGSALGFGAMRLPLTDRNQANVNGPESVRMIRYAIDHGVNYVDSAYMYHDGRSEPTVGVALQDGYREKVKLATKLPAPLVESTKDCDRYLNEQLERLQTDKIDFYLLHGMNGHLWPKLRDLDVLRWAEGAMTDGRIGYLGFSFHDDFEVLKEIVDAYDNWTFCQIQYNYMDVEYQAGTRGLEYAADNGLAVVVMEPLRGGRLSKEPPEQVAKLWASARQKRTPSEWALQWVWNHPEVSVVLSGMSTMEHVVENVASADRSGAGTLSADGLALIDRVREAYRELSPVPCTSCGYCMPCPNGVEGRIQA</sequence>
<dbReference type="AlphaFoldDB" id="X0SGM0"/>
<feature type="domain" description="NADP-dependent oxidoreductase" evidence="1">
    <location>
        <begin position="16"/>
        <end position="269"/>
    </location>
</feature>
<proteinExistence type="predicted"/>
<dbReference type="CDD" id="cd19096">
    <property type="entry name" value="AKR_Fe-S_oxidoreductase"/>
    <property type="match status" value="1"/>
</dbReference>
<dbReference type="InterPro" id="IPR053135">
    <property type="entry name" value="AKR2_Oxidoreductase"/>
</dbReference>
<feature type="non-terminal residue" evidence="2">
    <location>
        <position position="318"/>
    </location>
</feature>
<dbReference type="InterPro" id="IPR023210">
    <property type="entry name" value="NADP_OxRdtase_dom"/>
</dbReference>
<dbReference type="SUPFAM" id="SSF51430">
    <property type="entry name" value="NAD(P)-linked oxidoreductase"/>
    <property type="match status" value="1"/>
</dbReference>
<gene>
    <name evidence="2" type="ORF">S01H1_18389</name>
</gene>
<name>X0SGM0_9ZZZZ</name>
<dbReference type="InterPro" id="IPR036812">
    <property type="entry name" value="NAD(P)_OxRdtase_dom_sf"/>
</dbReference>
<dbReference type="Gene3D" id="3.20.20.100">
    <property type="entry name" value="NADP-dependent oxidoreductase domain"/>
    <property type="match status" value="1"/>
</dbReference>
<accession>X0SGM0</accession>
<dbReference type="Pfam" id="PF00248">
    <property type="entry name" value="Aldo_ket_red"/>
    <property type="match status" value="1"/>
</dbReference>
<evidence type="ECO:0000313" key="2">
    <source>
        <dbReference type="EMBL" id="GAF80164.1"/>
    </source>
</evidence>
<dbReference type="EMBL" id="BARS01009829">
    <property type="protein sequence ID" value="GAF80164.1"/>
    <property type="molecule type" value="Genomic_DNA"/>
</dbReference>
<protein>
    <recommendedName>
        <fullName evidence="1">NADP-dependent oxidoreductase domain-containing protein</fullName>
    </recommendedName>
</protein>